<feature type="transmembrane region" description="Helical" evidence="1">
    <location>
        <begin position="219"/>
        <end position="239"/>
    </location>
</feature>
<reference evidence="2 3" key="1">
    <citation type="submission" date="2013-08" db="EMBL/GenBank/DDBJ databases">
        <authorList>
            <consortium name="DOE Joint Genome Institute"/>
            <person name="Eisen J."/>
            <person name="Huntemann M."/>
            <person name="Han J."/>
            <person name="Chen A."/>
            <person name="Kyrpides N."/>
            <person name="Mavromatis K."/>
            <person name="Markowitz V."/>
            <person name="Palaniappan K."/>
            <person name="Ivanova N."/>
            <person name="Schaumberg A."/>
            <person name="Pati A."/>
            <person name="Liolios K."/>
            <person name="Nordberg H.P."/>
            <person name="Cantor M.N."/>
            <person name="Hua S.X."/>
            <person name="Woyke T."/>
        </authorList>
    </citation>
    <scope>NUCLEOTIDE SEQUENCE [LARGE SCALE GENOMIC DNA]</scope>
    <source>
        <strain evidence="2 3">DSM 2278</strain>
    </source>
</reference>
<name>W9DQQ4_METTI</name>
<keyword evidence="1" id="KW-0812">Transmembrane</keyword>
<organism evidence="2 3">
    <name type="scientific">Methanolobus tindarius DSM 2278</name>
    <dbReference type="NCBI Taxonomy" id="1090322"/>
    <lineage>
        <taxon>Archaea</taxon>
        <taxon>Methanobacteriati</taxon>
        <taxon>Methanobacteriota</taxon>
        <taxon>Stenosarchaea group</taxon>
        <taxon>Methanomicrobia</taxon>
        <taxon>Methanosarcinales</taxon>
        <taxon>Methanosarcinaceae</taxon>
        <taxon>Methanolobus</taxon>
    </lineage>
</organism>
<dbReference type="AlphaFoldDB" id="W9DQQ4"/>
<dbReference type="EMBL" id="AZAJ01000001">
    <property type="protein sequence ID" value="ETA67878.1"/>
    <property type="molecule type" value="Genomic_DNA"/>
</dbReference>
<gene>
    <name evidence="2" type="ORF">MettiDRAFT_1316</name>
</gene>
<keyword evidence="3" id="KW-1185">Reference proteome</keyword>
<sequence length="246" mass="26988">MLKSSTFRIVIMALLLLSCTATTAYASMFELEIVPISKINEDPTVYDSTMAYRKISVIGNLTELSKQSATIDDNTSKPLKIDVTKVELFEGFNVSEEIMVTGEYIYDPLGDSVLTPTYVLHYPTQNLGLVNISDVVTDTAAFNGKYMIVAGNLTSVEMSMGRYTLLAEDEEGNRLKVFFYGSTELQVGDRAKITGLYNGRILHSESMGLDKSPLSISTLVPGFSSFMGAIAILSIALLLKSKQRND</sequence>
<dbReference type="Proteomes" id="UP000019483">
    <property type="component" value="Unassembled WGS sequence"/>
</dbReference>
<protein>
    <submittedName>
        <fullName evidence="2">Uncharacterized protein</fullName>
    </submittedName>
</protein>
<accession>W9DQQ4</accession>
<dbReference type="PROSITE" id="PS51257">
    <property type="entry name" value="PROKAR_LIPOPROTEIN"/>
    <property type="match status" value="1"/>
</dbReference>
<evidence type="ECO:0000313" key="3">
    <source>
        <dbReference type="Proteomes" id="UP000019483"/>
    </source>
</evidence>
<keyword evidence="1" id="KW-1133">Transmembrane helix</keyword>
<dbReference type="STRING" id="1090322.MettiDRAFT_1316"/>
<keyword evidence="1" id="KW-0472">Membrane</keyword>
<evidence type="ECO:0000313" key="2">
    <source>
        <dbReference type="EMBL" id="ETA67878.1"/>
    </source>
</evidence>
<evidence type="ECO:0000256" key="1">
    <source>
        <dbReference type="SAM" id="Phobius"/>
    </source>
</evidence>
<proteinExistence type="predicted"/>
<comment type="caution">
    <text evidence="2">The sequence shown here is derived from an EMBL/GenBank/DDBJ whole genome shotgun (WGS) entry which is preliminary data.</text>
</comment>